<feature type="region of interest" description="Disordered" evidence="1">
    <location>
        <begin position="1"/>
        <end position="21"/>
    </location>
</feature>
<evidence type="ECO:0000256" key="1">
    <source>
        <dbReference type="SAM" id="MobiDB-lite"/>
    </source>
</evidence>
<evidence type="ECO:0000313" key="5">
    <source>
        <dbReference type="Proteomes" id="UP000183155"/>
    </source>
</evidence>
<proteinExistence type="predicted"/>
<evidence type="ECO:0000313" key="4">
    <source>
        <dbReference type="Proteomes" id="UP000036395"/>
    </source>
</evidence>
<name>A0A0J6GLV7_PSETA</name>
<feature type="compositionally biased region" description="Basic and acidic residues" evidence="1">
    <location>
        <begin position="1"/>
        <end position="20"/>
    </location>
</feature>
<reference evidence="2 4" key="1">
    <citation type="submission" date="2015-02" db="EMBL/GenBank/DDBJ databases">
        <title>Pseudomonas helleri sp. nov. and Pseudomonas weihenstephanensis sp. nov., isolated from raw cows milk.</title>
        <authorList>
            <person name="von Neubeck M."/>
            <person name="Huptas C."/>
            <person name="Wenning M."/>
            <person name="Scherer S."/>
        </authorList>
    </citation>
    <scope>NUCLEOTIDE SEQUENCE [LARGE SCALE GENOMIC DNA]</scope>
    <source>
        <strain evidence="2 4">DSM 21104</strain>
    </source>
</reference>
<dbReference type="RefSeq" id="WP_048383977.1">
    <property type="nucleotide sequence ID" value="NZ_FNRS01000002.1"/>
</dbReference>
<dbReference type="AlphaFoldDB" id="A0A0J6GLV7"/>
<dbReference type="EMBL" id="FNRS01000002">
    <property type="protein sequence ID" value="SED67610.1"/>
    <property type="molecule type" value="Genomic_DNA"/>
</dbReference>
<evidence type="ECO:0000313" key="2">
    <source>
        <dbReference type="EMBL" id="KMM82595.1"/>
    </source>
</evidence>
<comment type="caution">
    <text evidence="2">The sequence shown here is derived from an EMBL/GenBank/DDBJ whole genome shotgun (WGS) entry which is preliminary data.</text>
</comment>
<protein>
    <submittedName>
        <fullName evidence="2">Uncharacterized protein</fullName>
    </submittedName>
</protein>
<dbReference type="OrthoDB" id="7014830at2"/>
<dbReference type="Proteomes" id="UP000183155">
    <property type="component" value="Unassembled WGS sequence"/>
</dbReference>
<organism evidence="2 4">
    <name type="scientific">Pseudomonas taetrolens</name>
    <dbReference type="NCBI Taxonomy" id="47884"/>
    <lineage>
        <taxon>Bacteria</taxon>
        <taxon>Pseudomonadati</taxon>
        <taxon>Pseudomonadota</taxon>
        <taxon>Gammaproteobacteria</taxon>
        <taxon>Pseudomonadales</taxon>
        <taxon>Pseudomonadaceae</taxon>
        <taxon>Pseudomonas</taxon>
    </lineage>
</organism>
<keyword evidence="5" id="KW-1185">Reference proteome</keyword>
<evidence type="ECO:0000313" key="3">
    <source>
        <dbReference type="EMBL" id="SED67610.1"/>
    </source>
</evidence>
<dbReference type="EMBL" id="JYLA01000011">
    <property type="protein sequence ID" value="KMM82595.1"/>
    <property type="molecule type" value="Genomic_DNA"/>
</dbReference>
<accession>A0A0J6GLV7</accession>
<gene>
    <name evidence="3" type="ORF">SAMN04490203_4425</name>
    <name evidence="2" type="ORF">TU78_21840</name>
</gene>
<reference evidence="3 5" key="2">
    <citation type="submission" date="2016-10" db="EMBL/GenBank/DDBJ databases">
        <authorList>
            <person name="Varghese N."/>
            <person name="Submissions S."/>
        </authorList>
    </citation>
    <scope>NUCLEOTIDE SEQUENCE [LARGE SCALE GENOMIC DNA]</scope>
    <source>
        <strain evidence="3 5">BS3652</strain>
    </source>
</reference>
<dbReference type="Proteomes" id="UP000036395">
    <property type="component" value="Unassembled WGS sequence"/>
</dbReference>
<sequence length="146" mass="16211">MHGSELKDRQHSTPEEDPRPKLWPRVLGSLAIVGLMVGMMIGRLTQPEPIELQQVEVLPGALVVWFSAEPKLHGEWVDGTLGLLFDARAKPQHGQFQLNGKALNWRVRGTDGGLLLTVVAARALRGDWAGAPQDGRWRLQVNLQEQ</sequence>
<dbReference type="PATRIC" id="fig|47884.3.peg.289"/>